<evidence type="ECO:0000313" key="1">
    <source>
        <dbReference type="EMBL" id="MCV2367431.1"/>
    </source>
</evidence>
<sequence>MGILAKTLKKHIADDGYWAESRGSVLGHKTLERMLAKPDQGSRLQVLESALTQLTYGPKKRRVRAGFALALVNALEKGLGLEGGG</sequence>
<name>A0ABT2YAV2_9BURK</name>
<comment type="caution">
    <text evidence="1">The sequence shown here is derived from an EMBL/GenBank/DDBJ whole genome shotgun (WGS) entry which is preliminary data.</text>
</comment>
<keyword evidence="2" id="KW-1185">Reference proteome</keyword>
<accession>A0ABT2YAV2</accession>
<gene>
    <name evidence="1" type="ORF">LNV07_04895</name>
</gene>
<proteinExistence type="predicted"/>
<organism evidence="1 2">
    <name type="scientific">Roseateles oligotrophus</name>
    <dbReference type="NCBI Taxonomy" id="1769250"/>
    <lineage>
        <taxon>Bacteria</taxon>
        <taxon>Pseudomonadati</taxon>
        <taxon>Pseudomonadota</taxon>
        <taxon>Betaproteobacteria</taxon>
        <taxon>Burkholderiales</taxon>
        <taxon>Sphaerotilaceae</taxon>
        <taxon>Roseateles</taxon>
    </lineage>
</organism>
<evidence type="ECO:0000313" key="2">
    <source>
        <dbReference type="Proteomes" id="UP001209701"/>
    </source>
</evidence>
<dbReference type="RefSeq" id="WP_263570055.1">
    <property type="nucleotide sequence ID" value="NZ_JAJIRN010000002.1"/>
</dbReference>
<dbReference type="EMBL" id="JAJIRN010000002">
    <property type="protein sequence ID" value="MCV2367431.1"/>
    <property type="molecule type" value="Genomic_DNA"/>
</dbReference>
<reference evidence="1 2" key="1">
    <citation type="submission" date="2021-11" db="EMBL/GenBank/DDBJ databases">
        <authorList>
            <person name="Liang Q."/>
            <person name="Mou H."/>
            <person name="Liu Z."/>
        </authorList>
    </citation>
    <scope>NUCLEOTIDE SEQUENCE [LARGE SCALE GENOMIC DNA]</scope>
    <source>
        <strain evidence="1 2">CHU3</strain>
    </source>
</reference>
<dbReference type="Proteomes" id="UP001209701">
    <property type="component" value="Unassembled WGS sequence"/>
</dbReference>
<protein>
    <submittedName>
        <fullName evidence="1">Uncharacterized protein</fullName>
    </submittedName>
</protein>